<keyword evidence="2 4" id="KW-0732">Signal</keyword>
<organism evidence="5 6">
    <name type="scientific">Riccia fluitans</name>
    <dbReference type="NCBI Taxonomy" id="41844"/>
    <lineage>
        <taxon>Eukaryota</taxon>
        <taxon>Viridiplantae</taxon>
        <taxon>Streptophyta</taxon>
        <taxon>Embryophyta</taxon>
        <taxon>Marchantiophyta</taxon>
        <taxon>Marchantiopsida</taxon>
        <taxon>Marchantiidae</taxon>
        <taxon>Marchantiales</taxon>
        <taxon>Ricciaceae</taxon>
        <taxon>Riccia</taxon>
    </lineage>
</organism>
<dbReference type="Pfam" id="PF00657">
    <property type="entry name" value="Lipase_GDSL"/>
    <property type="match status" value="1"/>
</dbReference>
<dbReference type="EMBL" id="JBHFFA010000002">
    <property type="protein sequence ID" value="KAL2642387.1"/>
    <property type="molecule type" value="Genomic_DNA"/>
</dbReference>
<dbReference type="PANTHER" id="PTHR22835:SF588">
    <property type="entry name" value="ALPHA-L-FUCOSIDASE 3"/>
    <property type="match status" value="1"/>
</dbReference>
<dbReference type="InterPro" id="IPR035669">
    <property type="entry name" value="SGNH_plant_lipase-like"/>
</dbReference>
<dbReference type="Gene3D" id="3.40.50.1110">
    <property type="entry name" value="SGNH hydrolase"/>
    <property type="match status" value="1"/>
</dbReference>
<gene>
    <name evidence="5" type="ORF">R1flu_009974</name>
</gene>
<accession>A0ABD1Z3P1</accession>
<evidence type="ECO:0000256" key="4">
    <source>
        <dbReference type="SAM" id="SignalP"/>
    </source>
</evidence>
<comment type="similarity">
    <text evidence="1">Belongs to the 'GDSL' lipolytic enzyme family.</text>
</comment>
<dbReference type="SUPFAM" id="SSF52266">
    <property type="entry name" value="SGNH hydrolase"/>
    <property type="match status" value="1"/>
</dbReference>
<keyword evidence="6" id="KW-1185">Reference proteome</keyword>
<protein>
    <recommendedName>
        <fullName evidence="7">GDSL esterase/lipase</fullName>
    </recommendedName>
</protein>
<dbReference type="PANTHER" id="PTHR22835">
    <property type="entry name" value="ZINC FINGER FYVE DOMAIN CONTAINING PROTEIN"/>
    <property type="match status" value="1"/>
</dbReference>
<name>A0ABD1Z3P1_9MARC</name>
<reference evidence="5 6" key="1">
    <citation type="submission" date="2024-09" db="EMBL/GenBank/DDBJ databases">
        <title>Chromosome-scale assembly of Riccia fluitans.</title>
        <authorList>
            <person name="Paukszto L."/>
            <person name="Sawicki J."/>
            <person name="Karawczyk K."/>
            <person name="Piernik-Szablinska J."/>
            <person name="Szczecinska M."/>
            <person name="Mazdziarz M."/>
        </authorList>
    </citation>
    <scope>NUCLEOTIDE SEQUENCE [LARGE SCALE GENOMIC DNA]</scope>
    <source>
        <strain evidence="5">Rf_01</strain>
        <tissue evidence="5">Aerial parts of the thallus</tissue>
    </source>
</reference>
<dbReference type="InterPro" id="IPR001087">
    <property type="entry name" value="GDSL"/>
</dbReference>
<evidence type="ECO:0000256" key="2">
    <source>
        <dbReference type="ARBA" id="ARBA00022729"/>
    </source>
</evidence>
<evidence type="ECO:0000256" key="3">
    <source>
        <dbReference type="ARBA" id="ARBA00022801"/>
    </source>
</evidence>
<evidence type="ECO:0000313" key="6">
    <source>
        <dbReference type="Proteomes" id="UP001605036"/>
    </source>
</evidence>
<dbReference type="AlphaFoldDB" id="A0ABD1Z3P1"/>
<dbReference type="Proteomes" id="UP001605036">
    <property type="component" value="Unassembled WGS sequence"/>
</dbReference>
<dbReference type="GO" id="GO:0016787">
    <property type="term" value="F:hydrolase activity"/>
    <property type="evidence" value="ECO:0007669"/>
    <property type="project" value="UniProtKB-KW"/>
</dbReference>
<proteinExistence type="inferred from homology"/>
<evidence type="ECO:0000313" key="5">
    <source>
        <dbReference type="EMBL" id="KAL2642387.1"/>
    </source>
</evidence>
<comment type="caution">
    <text evidence="5">The sequence shown here is derived from an EMBL/GenBank/DDBJ whole genome shotgun (WGS) entry which is preliminary data.</text>
</comment>
<keyword evidence="3" id="KW-0378">Hydrolase</keyword>
<dbReference type="InterPro" id="IPR036514">
    <property type="entry name" value="SGNH_hydro_sf"/>
</dbReference>
<dbReference type="CDD" id="cd01837">
    <property type="entry name" value="SGNH_plant_lipase_like"/>
    <property type="match status" value="1"/>
</dbReference>
<feature type="chain" id="PRO_5044836451" description="GDSL esterase/lipase" evidence="4">
    <location>
        <begin position="24"/>
        <end position="409"/>
    </location>
</feature>
<sequence>MKIRRPAASILTLILINFHLTSGTRYRIPTVSPLLEGFQSDSDPSSCCIPAIFSFGSSVADTGTNLLLAVDLLASRYPYGVTFPGYASGRWSNGRLLIDFWAELLGLPYVDPFVNSGSSSFRQGANFASAGSTATDRYASFAPSSFSLSLQLHQFSKFKSQTVATHSEQEAVSGDQKIKDCGSKLVPTTLFQKALYIIAAGGNDVHHLTDQDMTIEEKKTVIPEISAAIMQTVEALHEEGARTILVEDVYPLGCLPASIFDVGGVVDSDGCVESVNELIRSHNSILRKELAAFAQKHSTDLSIALVDTYSIRHGLMTNPAKHGFKYGMAACCGIYGMPLRYKSDELCTQSQRTQLCMDPSEYVVWEGIHYTEAANNATMKAILSGVHFYPEFSLSCFRSCSSQSAVLAK</sequence>
<evidence type="ECO:0008006" key="7">
    <source>
        <dbReference type="Google" id="ProtNLM"/>
    </source>
</evidence>
<evidence type="ECO:0000256" key="1">
    <source>
        <dbReference type="ARBA" id="ARBA00008668"/>
    </source>
</evidence>
<feature type="signal peptide" evidence="4">
    <location>
        <begin position="1"/>
        <end position="23"/>
    </location>
</feature>